<dbReference type="EMBL" id="BGPR01000026">
    <property type="protein sequence ID" value="GBL81832.1"/>
    <property type="molecule type" value="Genomic_DNA"/>
</dbReference>
<protein>
    <submittedName>
        <fullName evidence="2">Uncharacterized protein</fullName>
    </submittedName>
</protein>
<organism evidence="2 3">
    <name type="scientific">Araneus ventricosus</name>
    <name type="common">Orbweaver spider</name>
    <name type="synonym">Epeira ventricosa</name>
    <dbReference type="NCBI Taxonomy" id="182803"/>
    <lineage>
        <taxon>Eukaryota</taxon>
        <taxon>Metazoa</taxon>
        <taxon>Ecdysozoa</taxon>
        <taxon>Arthropoda</taxon>
        <taxon>Chelicerata</taxon>
        <taxon>Arachnida</taxon>
        <taxon>Araneae</taxon>
        <taxon>Araneomorphae</taxon>
        <taxon>Entelegynae</taxon>
        <taxon>Araneoidea</taxon>
        <taxon>Araneidae</taxon>
        <taxon>Araneus</taxon>
    </lineage>
</organism>
<gene>
    <name evidence="2" type="ORF">AVEN_93574_1</name>
</gene>
<comment type="caution">
    <text evidence="2">The sequence shown here is derived from an EMBL/GenBank/DDBJ whole genome shotgun (WGS) entry which is preliminary data.</text>
</comment>
<reference evidence="2 3" key="1">
    <citation type="journal article" date="2019" name="Sci. Rep.">
        <title>Orb-weaving spider Araneus ventricosus genome elucidates the spidroin gene catalogue.</title>
        <authorList>
            <person name="Kono N."/>
            <person name="Nakamura H."/>
            <person name="Ohtoshi R."/>
            <person name="Moran D.A.P."/>
            <person name="Shinohara A."/>
            <person name="Yoshida Y."/>
            <person name="Fujiwara M."/>
            <person name="Mori M."/>
            <person name="Tomita M."/>
            <person name="Arakawa K."/>
        </authorList>
    </citation>
    <scope>NUCLEOTIDE SEQUENCE [LARGE SCALE GENOMIC DNA]</scope>
</reference>
<dbReference type="AlphaFoldDB" id="A0A4Y2API6"/>
<name>A0A4Y2API6_ARAVE</name>
<proteinExistence type="predicted"/>
<evidence type="ECO:0000313" key="3">
    <source>
        <dbReference type="Proteomes" id="UP000499080"/>
    </source>
</evidence>
<keyword evidence="3" id="KW-1185">Reference proteome</keyword>
<feature type="compositionally biased region" description="Basic and acidic residues" evidence="1">
    <location>
        <begin position="1"/>
        <end position="13"/>
    </location>
</feature>
<dbReference type="Proteomes" id="UP000499080">
    <property type="component" value="Unassembled WGS sequence"/>
</dbReference>
<evidence type="ECO:0000256" key="1">
    <source>
        <dbReference type="SAM" id="MobiDB-lite"/>
    </source>
</evidence>
<feature type="region of interest" description="Disordered" evidence="1">
    <location>
        <begin position="1"/>
        <end position="30"/>
    </location>
</feature>
<accession>A0A4Y2API6</accession>
<evidence type="ECO:0000313" key="2">
    <source>
        <dbReference type="EMBL" id="GBL81832.1"/>
    </source>
</evidence>
<sequence length="102" mass="11869">MNPDLQSERKDPDLSENPVEKTSAPKRTRTFDPFLGSDMWTEHFGRQRDAAFEGRRRVYAIAILQMSFFCRKHYIKGQLLLNEINPIVIVIKDSMGRQGLDQ</sequence>